<comment type="caution">
    <text evidence="2">The sequence shown here is derived from an EMBL/GenBank/DDBJ whole genome shotgun (WGS) entry which is preliminary data.</text>
</comment>
<reference evidence="2" key="1">
    <citation type="submission" date="2024-04" db="EMBL/GenBank/DDBJ databases">
        <authorList>
            <consortium name="Molecular Ecology Group"/>
        </authorList>
    </citation>
    <scope>NUCLEOTIDE SEQUENCE</scope>
</reference>
<feature type="region of interest" description="Disordered" evidence="1">
    <location>
        <begin position="62"/>
        <end position="124"/>
    </location>
</feature>
<evidence type="ECO:0000313" key="2">
    <source>
        <dbReference type="EMBL" id="CAL1672766.1"/>
    </source>
</evidence>
<proteinExistence type="predicted"/>
<evidence type="ECO:0000256" key="1">
    <source>
        <dbReference type="SAM" id="MobiDB-lite"/>
    </source>
</evidence>
<sequence length="124" mass="13708">MNRRSDWCTDSGVSWTASMSPTRDGVAPKKEVRGIIDNLVGKRKNTGNKDLGNRVHARRVGGIREGIDSAQPVGSPRRSSGLKRDIKIVDNIQVAPPRRKYNQTKPKVNYPVDNSSRNDRDGGV</sequence>
<dbReference type="EMBL" id="CAXIPU020000924">
    <property type="protein sequence ID" value="CAL1672766.1"/>
    <property type="molecule type" value="Genomic_DNA"/>
</dbReference>
<dbReference type="AlphaFoldDB" id="A0AAV2MYT8"/>
<gene>
    <name evidence="2" type="ORF">LPLAT_LOCUS11729</name>
</gene>
<accession>A0AAV2MYT8</accession>
<dbReference type="Proteomes" id="UP001497644">
    <property type="component" value="Unassembled WGS sequence"/>
</dbReference>
<organism evidence="2 3">
    <name type="scientific">Lasius platythorax</name>
    <dbReference type="NCBI Taxonomy" id="488582"/>
    <lineage>
        <taxon>Eukaryota</taxon>
        <taxon>Metazoa</taxon>
        <taxon>Ecdysozoa</taxon>
        <taxon>Arthropoda</taxon>
        <taxon>Hexapoda</taxon>
        <taxon>Insecta</taxon>
        <taxon>Pterygota</taxon>
        <taxon>Neoptera</taxon>
        <taxon>Endopterygota</taxon>
        <taxon>Hymenoptera</taxon>
        <taxon>Apocrita</taxon>
        <taxon>Aculeata</taxon>
        <taxon>Formicoidea</taxon>
        <taxon>Formicidae</taxon>
        <taxon>Formicinae</taxon>
        <taxon>Lasius</taxon>
        <taxon>Lasius</taxon>
    </lineage>
</organism>
<protein>
    <submittedName>
        <fullName evidence="2">Uncharacterized protein</fullName>
    </submittedName>
</protein>
<evidence type="ECO:0000313" key="3">
    <source>
        <dbReference type="Proteomes" id="UP001497644"/>
    </source>
</evidence>
<keyword evidence="3" id="KW-1185">Reference proteome</keyword>
<feature type="region of interest" description="Disordered" evidence="1">
    <location>
        <begin position="1"/>
        <end position="28"/>
    </location>
</feature>
<name>A0AAV2MYT8_9HYME</name>
<feature type="compositionally biased region" description="Polar residues" evidence="1">
    <location>
        <begin position="11"/>
        <end position="21"/>
    </location>
</feature>